<accession>A0A7W2D701</accession>
<keyword evidence="2" id="KW-1185">Reference proteome</keyword>
<dbReference type="EMBL" id="JACEQY010000049">
    <property type="protein sequence ID" value="MBA4865902.1"/>
    <property type="molecule type" value="Genomic_DNA"/>
</dbReference>
<evidence type="ECO:0000313" key="2">
    <source>
        <dbReference type="Proteomes" id="UP000586976"/>
    </source>
</evidence>
<protein>
    <submittedName>
        <fullName evidence="1">Uncharacterized protein</fullName>
    </submittedName>
</protein>
<proteinExistence type="predicted"/>
<evidence type="ECO:0000313" key="1">
    <source>
        <dbReference type="EMBL" id="MBA4865902.1"/>
    </source>
</evidence>
<organism evidence="1 2">
    <name type="scientific">Streptomyces himalayensis subsp. aureolus</name>
    <dbReference type="NCBI Taxonomy" id="2758039"/>
    <lineage>
        <taxon>Bacteria</taxon>
        <taxon>Bacillati</taxon>
        <taxon>Actinomycetota</taxon>
        <taxon>Actinomycetes</taxon>
        <taxon>Kitasatosporales</taxon>
        <taxon>Streptomycetaceae</taxon>
        <taxon>Streptomyces</taxon>
        <taxon>Streptomyces himalayensis</taxon>
    </lineage>
</organism>
<sequence length="157" mass="17724">MTVLVCSLKVDAPQLLAPGRFHTVRFPFGRAESYDEHRMHQAAQPDGHQVTDWTRDERAGLIWPAADGWGVLSAMVQWEPGGYSQLDDRVVRDPLNLSTGWDATATDERPPSRGGQRFTKVWQLFVHPGTPIALQVQHNDDRPRRLLLAELKLAIHT</sequence>
<comment type="caution">
    <text evidence="1">The sequence shown here is derived from an EMBL/GenBank/DDBJ whole genome shotgun (WGS) entry which is preliminary data.</text>
</comment>
<reference evidence="1 2" key="1">
    <citation type="submission" date="2020-07" db="EMBL/GenBank/DDBJ databases">
        <title>Streptomyces isolated from Indian soil.</title>
        <authorList>
            <person name="Mandal S."/>
            <person name="Maiti P.K."/>
        </authorList>
    </citation>
    <scope>NUCLEOTIDE SEQUENCE [LARGE SCALE GENOMIC DNA]</scope>
    <source>
        <strain evidence="1 2">PSKA54</strain>
    </source>
</reference>
<gene>
    <name evidence="1" type="ORF">H1V43_32075</name>
</gene>
<dbReference type="Proteomes" id="UP000586976">
    <property type="component" value="Unassembled WGS sequence"/>
</dbReference>
<name>A0A7W2D701_9ACTN</name>
<dbReference type="AlphaFoldDB" id="A0A7W2D701"/>
<dbReference type="RefSeq" id="WP_181867340.1">
    <property type="nucleotide sequence ID" value="NZ_JACEQY010000049.1"/>
</dbReference>